<feature type="compositionally biased region" description="Acidic residues" evidence="1">
    <location>
        <begin position="126"/>
        <end position="137"/>
    </location>
</feature>
<feature type="compositionally biased region" description="Acidic residues" evidence="1">
    <location>
        <begin position="108"/>
        <end position="118"/>
    </location>
</feature>
<organism evidence="2 3">
    <name type="scientific">Lentinula raphanica</name>
    <dbReference type="NCBI Taxonomy" id="153919"/>
    <lineage>
        <taxon>Eukaryota</taxon>
        <taxon>Fungi</taxon>
        <taxon>Dikarya</taxon>
        <taxon>Basidiomycota</taxon>
        <taxon>Agaricomycotina</taxon>
        <taxon>Agaricomycetes</taxon>
        <taxon>Agaricomycetidae</taxon>
        <taxon>Agaricales</taxon>
        <taxon>Marasmiineae</taxon>
        <taxon>Omphalotaceae</taxon>
        <taxon>Lentinula</taxon>
    </lineage>
</organism>
<reference evidence="2" key="1">
    <citation type="submission" date="2022-08" db="EMBL/GenBank/DDBJ databases">
        <authorList>
            <consortium name="DOE Joint Genome Institute"/>
            <person name="Min B."/>
            <person name="Riley R."/>
            <person name="Sierra-Patev S."/>
            <person name="Naranjo-Ortiz M."/>
            <person name="Looney B."/>
            <person name="Konkel Z."/>
            <person name="Slot J.C."/>
            <person name="Sakamoto Y."/>
            <person name="Steenwyk J.L."/>
            <person name="Rokas A."/>
            <person name="Carro J."/>
            <person name="Camarero S."/>
            <person name="Ferreira P."/>
            <person name="Molpeceres G."/>
            <person name="Ruiz-Duenas F.J."/>
            <person name="Serrano A."/>
            <person name="Henrissat B."/>
            <person name="Drula E."/>
            <person name="Hughes K.W."/>
            <person name="Mata J.L."/>
            <person name="Ishikawa N.K."/>
            <person name="Vargas-Isla R."/>
            <person name="Ushijima S."/>
            <person name="Smith C.A."/>
            <person name="Ahrendt S."/>
            <person name="Andreopoulos W."/>
            <person name="He G."/>
            <person name="Labutti K."/>
            <person name="Lipzen A."/>
            <person name="Ng V."/>
            <person name="Sandor L."/>
            <person name="Barry K."/>
            <person name="Martinez A.T."/>
            <person name="Xiao Y."/>
            <person name="Gibbons J.G."/>
            <person name="Terashima K."/>
            <person name="Hibbett D.S."/>
            <person name="Grigoriev I.V."/>
        </authorList>
    </citation>
    <scope>NUCLEOTIDE SEQUENCE</scope>
    <source>
        <strain evidence="2">TFB9207</strain>
    </source>
</reference>
<name>A0AA38NV79_9AGAR</name>
<proteinExistence type="predicted"/>
<keyword evidence="3" id="KW-1185">Reference proteome</keyword>
<protein>
    <submittedName>
        <fullName evidence="2">Uncharacterized protein</fullName>
    </submittedName>
</protein>
<dbReference type="EMBL" id="MU807681">
    <property type="protein sequence ID" value="KAJ3831217.1"/>
    <property type="molecule type" value="Genomic_DNA"/>
</dbReference>
<feature type="region of interest" description="Disordered" evidence="1">
    <location>
        <begin position="107"/>
        <end position="137"/>
    </location>
</feature>
<evidence type="ECO:0000313" key="3">
    <source>
        <dbReference type="Proteomes" id="UP001163846"/>
    </source>
</evidence>
<feature type="non-terminal residue" evidence="2">
    <location>
        <position position="137"/>
    </location>
</feature>
<dbReference type="AlphaFoldDB" id="A0AA38NV79"/>
<sequence length="137" mass="15115">SDYTHRLMKRFSSKAEAMTSYRECEACGILELLRPLPESKEIFIVIEGALPGVYESRLGLMIQGLDWRGGRVVSVTGSQQEAKDLFREWDSSGQTRVLAANVSRLDINGDEDEGEDLSVDGVTVISDDDEEDVASAN</sequence>
<comment type="caution">
    <text evidence="2">The sequence shown here is derived from an EMBL/GenBank/DDBJ whole genome shotgun (WGS) entry which is preliminary data.</text>
</comment>
<evidence type="ECO:0000313" key="2">
    <source>
        <dbReference type="EMBL" id="KAJ3831217.1"/>
    </source>
</evidence>
<accession>A0AA38NV79</accession>
<evidence type="ECO:0000256" key="1">
    <source>
        <dbReference type="SAM" id="MobiDB-lite"/>
    </source>
</evidence>
<gene>
    <name evidence="2" type="ORF">F5878DRAFT_549808</name>
</gene>
<dbReference type="Proteomes" id="UP001163846">
    <property type="component" value="Unassembled WGS sequence"/>
</dbReference>